<dbReference type="PROSITE" id="PS51257">
    <property type="entry name" value="PROKAR_LIPOPROTEIN"/>
    <property type="match status" value="1"/>
</dbReference>
<dbReference type="CDD" id="cd13585">
    <property type="entry name" value="PBP2_TMBP_like"/>
    <property type="match status" value="1"/>
</dbReference>
<dbReference type="InterPro" id="IPR006059">
    <property type="entry name" value="SBP"/>
</dbReference>
<feature type="chain" id="PRO_5039340430" evidence="7">
    <location>
        <begin position="22"/>
        <end position="450"/>
    </location>
</feature>
<dbReference type="Proteomes" id="UP000239663">
    <property type="component" value="Unassembled WGS sequence"/>
</dbReference>
<evidence type="ECO:0000256" key="1">
    <source>
        <dbReference type="ARBA" id="ARBA00022475"/>
    </source>
</evidence>
<evidence type="ECO:0000256" key="6">
    <source>
        <dbReference type="SAM" id="MobiDB-lite"/>
    </source>
</evidence>
<dbReference type="RefSeq" id="WP_104849098.1">
    <property type="nucleotide sequence ID" value="NZ_PKOZ01000004.1"/>
</dbReference>
<evidence type="ECO:0000313" key="8">
    <source>
        <dbReference type="EMBL" id="PQD95343.1"/>
    </source>
</evidence>
<keyword evidence="9" id="KW-1185">Reference proteome</keyword>
<evidence type="ECO:0000256" key="7">
    <source>
        <dbReference type="SAM" id="SignalP"/>
    </source>
</evidence>
<reference evidence="8 9" key="1">
    <citation type="submission" date="2017-12" db="EMBL/GenBank/DDBJ databases">
        <title>Taxonomic description and draft genome of Pradoshia cofamensis Gen. nov., sp. nov., a thermotolerant bacillale isolated from anterior gut of earthworm Eisenia fetida.</title>
        <authorList>
            <person name="Saha T."/>
            <person name="Chakraborty R."/>
        </authorList>
    </citation>
    <scope>NUCLEOTIDE SEQUENCE [LARGE SCALE GENOMIC DNA]</scope>
    <source>
        <strain evidence="8 9">EAG3</strain>
    </source>
</reference>
<evidence type="ECO:0000256" key="2">
    <source>
        <dbReference type="ARBA" id="ARBA00022729"/>
    </source>
</evidence>
<sequence length="450" mass="50786">MNKKMLSVISALLLFSVFFLAACSGGSEDSAPANADDVKTAGEDIEDATELSFWTFAGTHATFYANAADRWNKENPDKAIKLTVENYPFDQMHNNLLMALQSGSGAPDIADIELAKFPNFLKGDVQLEPLNDLIEPELDSFMEERINIYAKDGKYYGAPTHLGASVVYYNTEIMDEAGVDIDSIKTWDDYVEAGKKVVEKTGKPMTTIADNWYGIWPYVAQKGSDFFNENGKLTLDNEKNIETLEFINDLVNKHKIAELAPGGQYHTEEFYGFMNDGGQASLVIPMYYMKDFTTYMPDLEGKIQIRPMPKWSDSDYQSVTMGGTGTAVTSQSEHVELAKEFLYFAKLSKEGNIQLWKELGFDPPRWDVWEDPAMREDNVYYQYFHDDIFDVLLSVKDNVAGIQLSEYTPDVLTEIDSNIMHKVLREKSQTPEEALKQSADTVRQKIGDQN</sequence>
<keyword evidence="3" id="KW-0472">Membrane</keyword>
<protein>
    <submittedName>
        <fullName evidence="8">Arabinose-binding protein</fullName>
    </submittedName>
</protein>
<organism evidence="8 9">
    <name type="scientific">Pradoshia eiseniae</name>
    <dbReference type="NCBI Taxonomy" id="2064768"/>
    <lineage>
        <taxon>Bacteria</taxon>
        <taxon>Bacillati</taxon>
        <taxon>Bacillota</taxon>
        <taxon>Bacilli</taxon>
        <taxon>Bacillales</taxon>
        <taxon>Bacillaceae</taxon>
        <taxon>Pradoshia</taxon>
    </lineage>
</organism>
<keyword evidence="5" id="KW-0449">Lipoprotein</keyword>
<dbReference type="OrthoDB" id="9768630at2"/>
<dbReference type="EMBL" id="PKOZ01000004">
    <property type="protein sequence ID" value="PQD95343.1"/>
    <property type="molecule type" value="Genomic_DNA"/>
</dbReference>
<dbReference type="PANTHER" id="PTHR43649:SF33">
    <property type="entry name" value="POLYGALACTURONAN_RHAMNOGALACTURONAN-BINDING PROTEIN YTCQ"/>
    <property type="match status" value="1"/>
</dbReference>
<evidence type="ECO:0000256" key="3">
    <source>
        <dbReference type="ARBA" id="ARBA00023136"/>
    </source>
</evidence>
<proteinExistence type="predicted"/>
<keyword evidence="1" id="KW-1003">Cell membrane</keyword>
<keyword evidence="2 7" id="KW-0732">Signal</keyword>
<gene>
    <name evidence="8" type="ORF">CYL18_08620</name>
</gene>
<evidence type="ECO:0000313" key="9">
    <source>
        <dbReference type="Proteomes" id="UP000239663"/>
    </source>
</evidence>
<evidence type="ECO:0000256" key="4">
    <source>
        <dbReference type="ARBA" id="ARBA00023139"/>
    </source>
</evidence>
<feature type="signal peptide" evidence="7">
    <location>
        <begin position="1"/>
        <end position="21"/>
    </location>
</feature>
<dbReference type="PANTHER" id="PTHR43649">
    <property type="entry name" value="ARABINOSE-BINDING PROTEIN-RELATED"/>
    <property type="match status" value="1"/>
</dbReference>
<name>A0A2S7N003_9BACI</name>
<dbReference type="Gene3D" id="3.40.190.10">
    <property type="entry name" value="Periplasmic binding protein-like II"/>
    <property type="match status" value="1"/>
</dbReference>
<feature type="region of interest" description="Disordered" evidence="6">
    <location>
        <begin position="430"/>
        <end position="450"/>
    </location>
</feature>
<dbReference type="SUPFAM" id="SSF53850">
    <property type="entry name" value="Periplasmic binding protein-like II"/>
    <property type="match status" value="1"/>
</dbReference>
<accession>A0A2S7N003</accession>
<dbReference type="Pfam" id="PF01547">
    <property type="entry name" value="SBP_bac_1"/>
    <property type="match status" value="1"/>
</dbReference>
<dbReference type="AlphaFoldDB" id="A0A2S7N003"/>
<dbReference type="InterPro" id="IPR050490">
    <property type="entry name" value="Bact_solute-bd_prot1"/>
</dbReference>
<keyword evidence="4" id="KW-0564">Palmitate</keyword>
<comment type="caution">
    <text evidence="8">The sequence shown here is derived from an EMBL/GenBank/DDBJ whole genome shotgun (WGS) entry which is preliminary data.</text>
</comment>
<evidence type="ECO:0000256" key="5">
    <source>
        <dbReference type="ARBA" id="ARBA00023288"/>
    </source>
</evidence>